<dbReference type="InterPro" id="IPR014729">
    <property type="entry name" value="Rossmann-like_a/b/a_fold"/>
</dbReference>
<dbReference type="InterPro" id="IPR020058">
    <property type="entry name" value="Glu/Gln-tRNA-synth_Ib_cat-dom"/>
</dbReference>
<accession>A0A0R1MA13</accession>
<evidence type="ECO:0000256" key="8">
    <source>
        <dbReference type="ARBA" id="ARBA00022917"/>
    </source>
</evidence>
<dbReference type="InterPro" id="IPR004527">
    <property type="entry name" value="Glu-tRNA-ligase_bac/mito"/>
</dbReference>
<keyword evidence="6 11" id="KW-0547">Nucleotide-binding</keyword>
<evidence type="ECO:0000256" key="10">
    <source>
        <dbReference type="ARBA" id="ARBA00048351"/>
    </source>
</evidence>
<comment type="similarity">
    <text evidence="2 11">Belongs to the class-I aminoacyl-tRNA synthetase family. Glutamate--tRNA ligase type 1 subfamily.</text>
</comment>
<dbReference type="GO" id="GO:0005829">
    <property type="term" value="C:cytosol"/>
    <property type="evidence" value="ECO:0007669"/>
    <property type="project" value="TreeGrafter"/>
</dbReference>
<dbReference type="EMBL" id="AZEH01000039">
    <property type="protein sequence ID" value="KRL04886.1"/>
    <property type="molecule type" value="Genomic_DNA"/>
</dbReference>
<evidence type="ECO:0000256" key="2">
    <source>
        <dbReference type="ARBA" id="ARBA00007894"/>
    </source>
</evidence>
<evidence type="ECO:0000256" key="1">
    <source>
        <dbReference type="ARBA" id="ARBA00004496"/>
    </source>
</evidence>
<name>A0A0R1MA13_9LACO</name>
<dbReference type="Gene3D" id="3.40.50.620">
    <property type="entry name" value="HUPs"/>
    <property type="match status" value="1"/>
</dbReference>
<keyword evidence="9 11" id="KW-0030">Aminoacyl-tRNA synthetase</keyword>
<feature type="domain" description="Glutamyl/glutaminyl-tRNA synthetase class Ib catalytic" evidence="12">
    <location>
        <begin position="5"/>
        <end position="330"/>
    </location>
</feature>
<comment type="catalytic activity">
    <reaction evidence="10 11">
        <text>tRNA(Glu) + L-glutamate + ATP = L-glutamyl-tRNA(Glu) + AMP + diphosphate</text>
        <dbReference type="Rhea" id="RHEA:23540"/>
        <dbReference type="Rhea" id="RHEA-COMP:9663"/>
        <dbReference type="Rhea" id="RHEA-COMP:9680"/>
        <dbReference type="ChEBI" id="CHEBI:29985"/>
        <dbReference type="ChEBI" id="CHEBI:30616"/>
        <dbReference type="ChEBI" id="CHEBI:33019"/>
        <dbReference type="ChEBI" id="CHEBI:78442"/>
        <dbReference type="ChEBI" id="CHEBI:78520"/>
        <dbReference type="ChEBI" id="CHEBI:456215"/>
        <dbReference type="EC" id="6.1.1.17"/>
    </reaction>
</comment>
<evidence type="ECO:0000313" key="15">
    <source>
        <dbReference type="Proteomes" id="UP000051686"/>
    </source>
</evidence>
<feature type="domain" description="Aminoacyl-tRNA synthetase class I anticodon-binding" evidence="13">
    <location>
        <begin position="363"/>
        <end position="490"/>
    </location>
</feature>
<evidence type="ECO:0000256" key="3">
    <source>
        <dbReference type="ARBA" id="ARBA00011245"/>
    </source>
</evidence>
<feature type="short sequence motif" description="'HIGH' region" evidence="11">
    <location>
        <begin position="12"/>
        <end position="22"/>
    </location>
</feature>
<dbReference type="Gene3D" id="1.10.10.350">
    <property type="match status" value="1"/>
</dbReference>
<dbReference type="GO" id="GO:0006424">
    <property type="term" value="P:glutamyl-tRNA aminoacylation"/>
    <property type="evidence" value="ECO:0007669"/>
    <property type="project" value="UniProtKB-UniRule"/>
</dbReference>
<sequence>MADKKIRVRYAPSPTGHLHIGNARTALFNYLFARHNNGTFVIRIEDTDSKRNIADGEKSQLDNLTWLGMDWDEGPDKPGEYGPYRQSERLSIYKPLIQELLDKNLAYESFMTEEELTKQRDKQKARGEAPRYVYEYEGMTDEEITAKKAECRAAGLEPVVRIRVPQNKVYEFDDVVKGHISFHSNTIGGDFVIQKRDGMPTYNFAVVVDDHLMKITHVLRGDDHIANTPKQLVVYEAFGWEPPVFGHMTLIINTETGKKLSKRDESVLQFIEQYRELGYLPDAMFNFITLLGWSPVGEKEIFNRKELIGMFDPNRLSRSPASFDAKKLEWVNNQYVKNAKEDKIVDASLKQLLKAGRIPADPDSKTIEWARKLVSLFKQQMSFMRQIVELSEIFFEDPPTLNEAAQKELSDESAEIVLKEFAKKVQKLQIFDATEIQNAIYTIQKETSIRGRKLYMPIRIATTRETHGPELAASIELLGREKALKHLQKTLAEMDK</sequence>
<dbReference type="InterPro" id="IPR020751">
    <property type="entry name" value="aa-tRNA-synth_I_codon-bd_sub2"/>
</dbReference>
<dbReference type="InterPro" id="IPR049940">
    <property type="entry name" value="GluQ/Sye"/>
</dbReference>
<dbReference type="InterPro" id="IPR008925">
    <property type="entry name" value="aa_tRNA-synth_I_cd-bd_sf"/>
</dbReference>
<keyword evidence="4 11" id="KW-0963">Cytoplasm</keyword>
<organism evidence="14 15">
    <name type="scientific">Liquorilactobacillus oeni DSM 19972</name>
    <dbReference type="NCBI Taxonomy" id="1423777"/>
    <lineage>
        <taxon>Bacteria</taxon>
        <taxon>Bacillati</taxon>
        <taxon>Bacillota</taxon>
        <taxon>Bacilli</taxon>
        <taxon>Lactobacillales</taxon>
        <taxon>Lactobacillaceae</taxon>
        <taxon>Liquorilactobacillus</taxon>
    </lineage>
</organism>
<comment type="subunit">
    <text evidence="3 11">Monomer.</text>
</comment>
<keyword evidence="7 11" id="KW-0067">ATP-binding</keyword>
<dbReference type="InterPro" id="IPR000924">
    <property type="entry name" value="Glu/Gln-tRNA-synth"/>
</dbReference>
<dbReference type="EC" id="6.1.1.17" evidence="11"/>
<feature type="short sequence motif" description="'KMSKS' region" evidence="11">
    <location>
        <begin position="259"/>
        <end position="263"/>
    </location>
</feature>
<dbReference type="GO" id="GO:0008270">
    <property type="term" value="F:zinc ion binding"/>
    <property type="evidence" value="ECO:0007669"/>
    <property type="project" value="InterPro"/>
</dbReference>
<dbReference type="GO" id="GO:0005524">
    <property type="term" value="F:ATP binding"/>
    <property type="evidence" value="ECO:0007669"/>
    <property type="project" value="UniProtKB-UniRule"/>
</dbReference>
<dbReference type="PROSITE" id="PS00178">
    <property type="entry name" value="AA_TRNA_LIGASE_I"/>
    <property type="match status" value="1"/>
</dbReference>
<dbReference type="STRING" id="1423777.FD46_GL002024"/>
<dbReference type="PATRIC" id="fig|1423777.3.peg.2082"/>
<dbReference type="AlphaFoldDB" id="A0A0R1MA13"/>
<dbReference type="HAMAP" id="MF_00022">
    <property type="entry name" value="Glu_tRNA_synth_type1"/>
    <property type="match status" value="1"/>
</dbReference>
<dbReference type="SUPFAM" id="SSF52374">
    <property type="entry name" value="Nucleotidylyl transferase"/>
    <property type="match status" value="1"/>
</dbReference>
<dbReference type="PRINTS" id="PR00987">
    <property type="entry name" value="TRNASYNTHGLU"/>
</dbReference>
<evidence type="ECO:0000256" key="7">
    <source>
        <dbReference type="ARBA" id="ARBA00022840"/>
    </source>
</evidence>
<evidence type="ECO:0000256" key="9">
    <source>
        <dbReference type="ARBA" id="ARBA00023146"/>
    </source>
</evidence>
<dbReference type="PANTHER" id="PTHR43311">
    <property type="entry name" value="GLUTAMATE--TRNA LIGASE"/>
    <property type="match status" value="1"/>
</dbReference>
<keyword evidence="8 11" id="KW-0648">Protein biosynthesis</keyword>
<evidence type="ECO:0000313" key="14">
    <source>
        <dbReference type="EMBL" id="KRL04886.1"/>
    </source>
</evidence>
<reference evidence="14 15" key="1">
    <citation type="journal article" date="2015" name="Genome Announc.">
        <title>Expanding the biotechnology potential of lactobacilli through comparative genomics of 213 strains and associated genera.</title>
        <authorList>
            <person name="Sun Z."/>
            <person name="Harris H.M."/>
            <person name="McCann A."/>
            <person name="Guo C."/>
            <person name="Argimon S."/>
            <person name="Zhang W."/>
            <person name="Yang X."/>
            <person name="Jeffery I.B."/>
            <person name="Cooney J.C."/>
            <person name="Kagawa T.F."/>
            <person name="Liu W."/>
            <person name="Song Y."/>
            <person name="Salvetti E."/>
            <person name="Wrobel A."/>
            <person name="Rasinkangas P."/>
            <person name="Parkhill J."/>
            <person name="Rea M.C."/>
            <person name="O'Sullivan O."/>
            <person name="Ritari J."/>
            <person name="Douillard F.P."/>
            <person name="Paul Ross R."/>
            <person name="Yang R."/>
            <person name="Briner A.E."/>
            <person name="Felis G.E."/>
            <person name="de Vos W.M."/>
            <person name="Barrangou R."/>
            <person name="Klaenhammer T.R."/>
            <person name="Caufield P.W."/>
            <person name="Cui Y."/>
            <person name="Zhang H."/>
            <person name="O'Toole P.W."/>
        </authorList>
    </citation>
    <scope>NUCLEOTIDE SEQUENCE [LARGE SCALE GENOMIC DNA]</scope>
    <source>
        <strain evidence="14 15">DSM 19972</strain>
    </source>
</reference>
<dbReference type="Pfam" id="PF00749">
    <property type="entry name" value="tRNA-synt_1c"/>
    <property type="match status" value="1"/>
</dbReference>
<evidence type="ECO:0000259" key="13">
    <source>
        <dbReference type="Pfam" id="PF19269"/>
    </source>
</evidence>
<dbReference type="NCBIfam" id="TIGR00464">
    <property type="entry name" value="gltX_bact"/>
    <property type="match status" value="1"/>
</dbReference>
<dbReference type="CDD" id="cd00808">
    <property type="entry name" value="GluRS_core"/>
    <property type="match status" value="1"/>
</dbReference>
<comment type="function">
    <text evidence="11">Catalyzes the attachment of glutamate to tRNA(Glu) in a two-step reaction: glutamate is first activated by ATP to form Glu-AMP and then transferred to the acceptor end of tRNA(Glu).</text>
</comment>
<evidence type="ECO:0000259" key="12">
    <source>
        <dbReference type="Pfam" id="PF00749"/>
    </source>
</evidence>
<dbReference type="FunFam" id="1.10.10.350:FF:000002">
    <property type="entry name" value="Glutamate--tRNA ligase"/>
    <property type="match status" value="1"/>
</dbReference>
<evidence type="ECO:0000256" key="4">
    <source>
        <dbReference type="ARBA" id="ARBA00022490"/>
    </source>
</evidence>
<proteinExistence type="inferred from homology"/>
<gene>
    <name evidence="11" type="primary">gltX</name>
    <name evidence="14" type="ORF">FD46_GL002024</name>
</gene>
<dbReference type="InterPro" id="IPR033910">
    <property type="entry name" value="GluRS_core"/>
</dbReference>
<evidence type="ECO:0000256" key="6">
    <source>
        <dbReference type="ARBA" id="ARBA00022741"/>
    </source>
</evidence>
<protein>
    <recommendedName>
        <fullName evidence="11">Glutamate--tRNA ligase</fullName>
        <ecNumber evidence="11">6.1.1.17</ecNumber>
    </recommendedName>
    <alternativeName>
        <fullName evidence="11">Glutamyl-tRNA synthetase</fullName>
        <shortName evidence="11">GluRS</shortName>
    </alternativeName>
</protein>
<evidence type="ECO:0000256" key="5">
    <source>
        <dbReference type="ARBA" id="ARBA00022598"/>
    </source>
</evidence>
<dbReference type="PANTHER" id="PTHR43311:SF2">
    <property type="entry name" value="GLUTAMATE--TRNA LIGASE, MITOCHONDRIAL-RELATED"/>
    <property type="match status" value="1"/>
</dbReference>
<comment type="caution">
    <text evidence="14">The sequence shown here is derived from an EMBL/GenBank/DDBJ whole genome shotgun (WGS) entry which is preliminary data.</text>
</comment>
<dbReference type="GO" id="GO:0004818">
    <property type="term" value="F:glutamate-tRNA ligase activity"/>
    <property type="evidence" value="ECO:0007669"/>
    <property type="project" value="UniProtKB-UniRule"/>
</dbReference>
<dbReference type="InterPro" id="IPR001412">
    <property type="entry name" value="aa-tRNA-synth_I_CS"/>
</dbReference>
<dbReference type="Proteomes" id="UP000051686">
    <property type="component" value="Unassembled WGS sequence"/>
</dbReference>
<dbReference type="RefSeq" id="WP_057896826.1">
    <property type="nucleotide sequence ID" value="NZ_AZEH01000039.1"/>
</dbReference>
<dbReference type="SUPFAM" id="SSF48163">
    <property type="entry name" value="An anticodon-binding domain of class I aminoacyl-tRNA synthetases"/>
    <property type="match status" value="1"/>
</dbReference>
<dbReference type="FunFam" id="3.40.50.620:FF:000007">
    <property type="entry name" value="Glutamate--tRNA ligase"/>
    <property type="match status" value="1"/>
</dbReference>
<dbReference type="GO" id="GO:0000049">
    <property type="term" value="F:tRNA binding"/>
    <property type="evidence" value="ECO:0007669"/>
    <property type="project" value="InterPro"/>
</dbReference>
<keyword evidence="5 11" id="KW-0436">Ligase</keyword>
<dbReference type="Pfam" id="PF19269">
    <property type="entry name" value="Anticodon_2"/>
    <property type="match status" value="1"/>
</dbReference>
<comment type="caution">
    <text evidence="11">Lacks conserved residue(s) required for the propagation of feature annotation.</text>
</comment>
<keyword evidence="15" id="KW-1185">Reference proteome</keyword>
<evidence type="ECO:0000256" key="11">
    <source>
        <dbReference type="HAMAP-Rule" id="MF_00022"/>
    </source>
</evidence>
<dbReference type="InterPro" id="IPR045462">
    <property type="entry name" value="aa-tRNA-synth_I_cd-bd"/>
</dbReference>
<comment type="subcellular location">
    <subcellularLocation>
        <location evidence="1 11">Cytoplasm</location>
    </subcellularLocation>
</comment>
<feature type="binding site" evidence="11">
    <location>
        <position position="262"/>
    </location>
    <ligand>
        <name>ATP</name>
        <dbReference type="ChEBI" id="CHEBI:30616"/>
    </ligand>
</feature>